<comment type="caution">
    <text evidence="1">The sequence shown here is derived from an EMBL/GenBank/DDBJ whole genome shotgun (WGS) entry which is preliminary data.</text>
</comment>
<dbReference type="EMBL" id="LBZK01000046">
    <property type="protein sequence ID" value="KKR69199.1"/>
    <property type="molecule type" value="Genomic_DNA"/>
</dbReference>
<dbReference type="AlphaFoldDB" id="A0A0G0SWQ7"/>
<evidence type="ECO:0000313" key="2">
    <source>
        <dbReference type="Proteomes" id="UP000034562"/>
    </source>
</evidence>
<proteinExistence type="predicted"/>
<evidence type="ECO:0000313" key="1">
    <source>
        <dbReference type="EMBL" id="KKR69199.1"/>
    </source>
</evidence>
<organism evidence="1 2">
    <name type="scientific">Candidatus Woesebacteria bacterium GW2011_GWA2_40_7b</name>
    <dbReference type="NCBI Taxonomy" id="1618563"/>
    <lineage>
        <taxon>Bacteria</taxon>
        <taxon>Candidatus Woeseibacteriota</taxon>
    </lineage>
</organism>
<name>A0A0G0SWQ7_9BACT</name>
<gene>
    <name evidence="1" type="ORF">UU12_C0046G0003</name>
</gene>
<protein>
    <submittedName>
        <fullName evidence="1">Uncharacterized protein</fullName>
    </submittedName>
</protein>
<dbReference type="STRING" id="1618563.UU12_C0046G0003"/>
<sequence>MLRPVNKRRESVDVKNIGKIIDCKVGKECKEYITCQVFIYLSACKAAIINQV</sequence>
<reference evidence="1 2" key="1">
    <citation type="journal article" date="2015" name="Nature">
        <title>rRNA introns, odd ribosomes, and small enigmatic genomes across a large radiation of phyla.</title>
        <authorList>
            <person name="Brown C.T."/>
            <person name="Hug L.A."/>
            <person name="Thomas B.C."/>
            <person name="Sharon I."/>
            <person name="Castelle C.J."/>
            <person name="Singh A."/>
            <person name="Wilkins M.J."/>
            <person name="Williams K.H."/>
            <person name="Banfield J.F."/>
        </authorList>
    </citation>
    <scope>NUCLEOTIDE SEQUENCE [LARGE SCALE GENOMIC DNA]</scope>
</reference>
<dbReference type="Proteomes" id="UP000034562">
    <property type="component" value="Unassembled WGS sequence"/>
</dbReference>
<accession>A0A0G0SWQ7</accession>